<dbReference type="PANTHER" id="PTHR48090">
    <property type="entry name" value="UNDECAPRENYL-PHOSPHATE 4-DEOXY-4-FORMAMIDO-L-ARABINOSE TRANSFERASE-RELATED"/>
    <property type="match status" value="1"/>
</dbReference>
<reference evidence="3" key="1">
    <citation type="submission" date="2019-04" db="EMBL/GenBank/DDBJ databases">
        <title>Evolution of Biomass-Degrading Anaerobic Consortia Revealed by Metagenomics.</title>
        <authorList>
            <person name="Peng X."/>
        </authorList>
    </citation>
    <scope>NUCLEOTIDE SEQUENCE</scope>
    <source>
        <strain evidence="3">SIG66</strain>
    </source>
</reference>
<evidence type="ECO:0000256" key="1">
    <source>
        <dbReference type="SAM" id="Phobius"/>
    </source>
</evidence>
<proteinExistence type="predicted"/>
<organism evidence="3 4">
    <name type="scientific">Candidatus Avelusimicrobium gallicola</name>
    <dbReference type="NCBI Taxonomy" id="2562704"/>
    <lineage>
        <taxon>Bacteria</taxon>
        <taxon>Pseudomonadati</taxon>
        <taxon>Elusimicrobiota</taxon>
        <taxon>Elusimicrobia</taxon>
        <taxon>Elusimicrobiales</taxon>
        <taxon>Elusimicrobiaceae</taxon>
        <taxon>Candidatus Avelusimicrobium</taxon>
    </lineage>
</organism>
<dbReference type="InterPro" id="IPR029044">
    <property type="entry name" value="Nucleotide-diphossugar_trans"/>
</dbReference>
<gene>
    <name evidence="3" type="ORF">E7027_04145</name>
</gene>
<dbReference type="Gene3D" id="3.90.550.10">
    <property type="entry name" value="Spore Coat Polysaccharide Biosynthesis Protein SpsA, Chain A"/>
    <property type="match status" value="1"/>
</dbReference>
<dbReference type="EMBL" id="SUVG01000004">
    <property type="protein sequence ID" value="MBE6421305.1"/>
    <property type="molecule type" value="Genomic_DNA"/>
</dbReference>
<name>A0A928DPX6_9BACT</name>
<feature type="transmembrane region" description="Helical" evidence="1">
    <location>
        <begin position="267"/>
        <end position="295"/>
    </location>
</feature>
<sequence length="385" mass="43455">MKVLIVIPHYNHSATLRRVAEGCLALCPHVAVFDDGSTVSPEKELAGLKVSFIRFAQNRGKGVVIQEAAKWAHAHGYTHLVTIDADGQHHPNDFPLLLAAAKQNPLALVIGKRKFDKKTVPFSSRFGRAFGGFWVHLQTGKPIGDIQSGYRCYPVDLLLCQRYWCKRYAFEVEVTVRALWAGFPVEEVDISVTYPKNRISHFSGLKDNLRLTVLNTYLTIRSMLPVPHRQYCRVSQPKKPVKKRGYWEVMIENLKHPDSAVKNAFSAAWGIFCGSIAFPGVRQVMLFMGAGWWNLNRVLTISFEKLCIGPLVPALCIEAGYFIRYGHFLTEFNLTTLGHQFLQRVWEWVIGSFVVAPLLAALTFGLVWVIGKLLTRGLNGKQYEK</sequence>
<protein>
    <submittedName>
        <fullName evidence="3">Glycosyltransferase</fullName>
    </submittedName>
</protein>
<feature type="transmembrane region" description="Helical" evidence="1">
    <location>
        <begin position="348"/>
        <end position="371"/>
    </location>
</feature>
<feature type="domain" description="Glycosyltransferase 2-like" evidence="2">
    <location>
        <begin position="5"/>
        <end position="120"/>
    </location>
</feature>
<dbReference type="AlphaFoldDB" id="A0A928DPX6"/>
<dbReference type="Pfam" id="PF00535">
    <property type="entry name" value="Glycos_transf_2"/>
    <property type="match status" value="1"/>
</dbReference>
<dbReference type="InterPro" id="IPR050256">
    <property type="entry name" value="Glycosyltransferase_2"/>
</dbReference>
<dbReference type="CDD" id="cd04179">
    <property type="entry name" value="DPM_DPG-synthase_like"/>
    <property type="match status" value="1"/>
</dbReference>
<keyword evidence="1" id="KW-1133">Transmembrane helix</keyword>
<accession>A0A928DPX6</accession>
<dbReference type="InterPro" id="IPR001173">
    <property type="entry name" value="Glyco_trans_2-like"/>
</dbReference>
<keyword evidence="1" id="KW-0812">Transmembrane</keyword>
<dbReference type="SUPFAM" id="SSF53448">
    <property type="entry name" value="Nucleotide-diphospho-sugar transferases"/>
    <property type="match status" value="1"/>
</dbReference>
<comment type="caution">
    <text evidence="3">The sequence shown here is derived from an EMBL/GenBank/DDBJ whole genome shotgun (WGS) entry which is preliminary data.</text>
</comment>
<evidence type="ECO:0000313" key="4">
    <source>
        <dbReference type="Proteomes" id="UP000725649"/>
    </source>
</evidence>
<feature type="transmembrane region" description="Helical" evidence="1">
    <location>
        <begin position="307"/>
        <end position="328"/>
    </location>
</feature>
<keyword evidence="1" id="KW-0472">Membrane</keyword>
<dbReference type="PANTHER" id="PTHR48090:SF7">
    <property type="entry name" value="RFBJ PROTEIN"/>
    <property type="match status" value="1"/>
</dbReference>
<dbReference type="Proteomes" id="UP000725649">
    <property type="component" value="Unassembled WGS sequence"/>
</dbReference>
<evidence type="ECO:0000259" key="2">
    <source>
        <dbReference type="Pfam" id="PF00535"/>
    </source>
</evidence>
<evidence type="ECO:0000313" key="3">
    <source>
        <dbReference type="EMBL" id="MBE6421305.1"/>
    </source>
</evidence>